<dbReference type="AlphaFoldDB" id="A0A212K733"/>
<gene>
    <name evidence="2" type="ORF">KL86DYS1_31661</name>
</gene>
<reference evidence="2" key="1">
    <citation type="submission" date="2016-04" db="EMBL/GenBank/DDBJ databases">
        <authorList>
            <person name="Evans L.H."/>
            <person name="Alamgir A."/>
            <person name="Owens N."/>
            <person name="Weber N.D."/>
            <person name="Virtaneva K."/>
            <person name="Barbian K."/>
            <person name="Babar A."/>
            <person name="Rosenke K."/>
        </authorList>
    </citation>
    <scope>NUCLEOTIDE SEQUENCE</scope>
    <source>
        <strain evidence="2">86-1</strain>
    </source>
</reference>
<feature type="domain" description="DUF6268" evidence="1">
    <location>
        <begin position="18"/>
        <end position="298"/>
    </location>
</feature>
<sequence>MSKILFTGLLLFMVITPFYAQISIGTSYLHSSDFENDNGEKQGKVNTLLLKGNLNLPFYTEMSQDRKSIRMWSGFVSGKYMKMNETTSPEVYPFKKILNIYAGISHYRTLTDRWSLSVIGGMGVCTDNTRFSRIGWHNAMIYSMGTAIYKVNNNLDIGGGLIFTNAFNTPIVFPSVYVKWRGEGRYSFELSTRTYDIVSSLGMQVAPYLRVSLVAEYNRISTPLEDENDKDYYYSFNYLTTGIRPEIIVSKKVTIPIEVGAAFAGSGSYKKRKLSNLLKNEDSYSFSASPYVSVSLRVGI</sequence>
<dbReference type="Pfam" id="PF19783">
    <property type="entry name" value="DUF6268"/>
    <property type="match status" value="1"/>
</dbReference>
<accession>A0A212K733</accession>
<dbReference type="EMBL" id="FLUM01000003">
    <property type="protein sequence ID" value="SBW07418.1"/>
    <property type="molecule type" value="Genomic_DNA"/>
</dbReference>
<organism evidence="2">
    <name type="scientific">uncultured Dysgonomonas sp</name>
    <dbReference type="NCBI Taxonomy" id="206096"/>
    <lineage>
        <taxon>Bacteria</taxon>
        <taxon>Pseudomonadati</taxon>
        <taxon>Bacteroidota</taxon>
        <taxon>Bacteroidia</taxon>
        <taxon>Bacteroidales</taxon>
        <taxon>Dysgonomonadaceae</taxon>
        <taxon>Dysgonomonas</taxon>
        <taxon>environmental samples</taxon>
    </lineage>
</organism>
<proteinExistence type="predicted"/>
<dbReference type="RefSeq" id="WP_296944712.1">
    <property type="nucleotide sequence ID" value="NZ_LT599032.1"/>
</dbReference>
<evidence type="ECO:0000313" key="2">
    <source>
        <dbReference type="EMBL" id="SBW07418.1"/>
    </source>
</evidence>
<dbReference type="InterPro" id="IPR046235">
    <property type="entry name" value="DUF6268"/>
</dbReference>
<evidence type="ECO:0000259" key="1">
    <source>
        <dbReference type="Pfam" id="PF19783"/>
    </source>
</evidence>
<protein>
    <recommendedName>
        <fullName evidence="1">DUF6268 domain-containing protein</fullName>
    </recommendedName>
</protein>
<name>A0A212K733_9BACT</name>